<dbReference type="PRINTS" id="PR01438">
    <property type="entry name" value="UNVRSLSTRESS"/>
</dbReference>
<dbReference type="PANTHER" id="PTHR46989:SF3">
    <property type="entry name" value="USPA DOMAIN-CONTAINING PROTEIN"/>
    <property type="match status" value="1"/>
</dbReference>
<dbReference type="Pfam" id="PF00582">
    <property type="entry name" value="Usp"/>
    <property type="match status" value="1"/>
</dbReference>
<dbReference type="OrthoDB" id="843225at2759"/>
<dbReference type="SUPFAM" id="SSF52402">
    <property type="entry name" value="Adenine nucleotide alpha hydrolases-like"/>
    <property type="match status" value="1"/>
</dbReference>
<dbReference type="InterPro" id="IPR014729">
    <property type="entry name" value="Rossmann-like_a/b/a_fold"/>
</dbReference>
<name>A0A8B8B0F7_CRAVI</name>
<dbReference type="RefSeq" id="XP_022296897.1">
    <property type="nucleotide sequence ID" value="XM_022441189.1"/>
</dbReference>
<evidence type="ECO:0000313" key="3">
    <source>
        <dbReference type="RefSeq" id="XP_022296897.1"/>
    </source>
</evidence>
<keyword evidence="2" id="KW-1185">Reference proteome</keyword>
<accession>A0A8B8B0F7</accession>
<dbReference type="CDD" id="cd23659">
    <property type="entry name" value="USP_At3g01520-like"/>
    <property type="match status" value="1"/>
</dbReference>
<gene>
    <name evidence="3" type="primary">LOC111106487</name>
</gene>
<dbReference type="PANTHER" id="PTHR46989">
    <property type="entry name" value="USP DOMAIN-CONTAINING PROTEIN"/>
    <property type="match status" value="1"/>
</dbReference>
<organism evidence="2 3">
    <name type="scientific">Crassostrea virginica</name>
    <name type="common">Eastern oyster</name>
    <dbReference type="NCBI Taxonomy" id="6565"/>
    <lineage>
        <taxon>Eukaryota</taxon>
        <taxon>Metazoa</taxon>
        <taxon>Spiralia</taxon>
        <taxon>Lophotrochozoa</taxon>
        <taxon>Mollusca</taxon>
        <taxon>Bivalvia</taxon>
        <taxon>Autobranchia</taxon>
        <taxon>Pteriomorphia</taxon>
        <taxon>Ostreida</taxon>
        <taxon>Ostreoidea</taxon>
        <taxon>Ostreidae</taxon>
        <taxon>Crassostrea</taxon>
    </lineage>
</organism>
<dbReference type="Gene3D" id="3.40.50.620">
    <property type="entry name" value="HUPs"/>
    <property type="match status" value="1"/>
</dbReference>
<reference evidence="3" key="1">
    <citation type="submission" date="2025-08" db="UniProtKB">
        <authorList>
            <consortium name="RefSeq"/>
        </authorList>
    </citation>
    <scope>IDENTIFICATION</scope>
    <source>
        <tissue evidence="3">Whole sample</tissue>
    </source>
</reference>
<evidence type="ECO:0000313" key="2">
    <source>
        <dbReference type="Proteomes" id="UP000694844"/>
    </source>
</evidence>
<feature type="domain" description="UspA" evidence="1">
    <location>
        <begin position="10"/>
        <end position="152"/>
    </location>
</feature>
<dbReference type="GeneID" id="111106487"/>
<proteinExistence type="predicted"/>
<dbReference type="Proteomes" id="UP000694844">
    <property type="component" value="Chromosome 8"/>
</dbReference>
<evidence type="ECO:0000259" key="1">
    <source>
        <dbReference type="Pfam" id="PF00582"/>
    </source>
</evidence>
<sequence>MEPGKSRSERTVVIAMDGSAHSEYAFQWYEKEFRRPEDYVVVVHCSERHQAFHGAMGTADIQSVCNILSEEEETENRFKTDLEKKLKTRGINGSVKTHYGKPGEIIIQLANEANASHIIIGSRGLGKLRRTLMGSVSDYVVHHSEVPVTVCRHKHFTEHAHK</sequence>
<dbReference type="AlphaFoldDB" id="A0A8B8B0F7"/>
<dbReference type="InterPro" id="IPR006015">
    <property type="entry name" value="Universal_stress_UspA"/>
</dbReference>
<protein>
    <submittedName>
        <fullName evidence="3">Universal stress protein PHOS34-like</fullName>
    </submittedName>
</protein>
<dbReference type="InterPro" id="IPR006016">
    <property type="entry name" value="UspA"/>
</dbReference>
<dbReference type="KEGG" id="cvn:111106487"/>